<evidence type="ECO:0000313" key="3">
    <source>
        <dbReference type="EMBL" id="CAL6041388.1"/>
    </source>
</evidence>
<reference evidence="3 4" key="2">
    <citation type="submission" date="2024-07" db="EMBL/GenBank/DDBJ databases">
        <authorList>
            <person name="Akdeniz Z."/>
        </authorList>
    </citation>
    <scope>NUCLEOTIDE SEQUENCE [LARGE SCALE GENOMIC DNA]</scope>
</reference>
<dbReference type="AlphaFoldDB" id="A0AA86Q144"/>
<comment type="caution">
    <text evidence="2">The sequence shown here is derived from an EMBL/GenBank/DDBJ whole genome shotgun (WGS) entry which is preliminary data.</text>
</comment>
<sequence length="542" mass="62637">MSCRCGASDEYEAETSQEWNNLKDLFDPEVPLEKIEEVFNYGGEVNTPDKDMHPTLIHIFTQIYDNTFASLKELDEQIKKGLILPPPKKSKVVDLQPIACSETDEKPKKKKKDKLMEQAPSEIGTTKTSLEELNEPAFTPAILNQHIARKQHDLQPSKLEESLKPDQIQVTHIREQESVQMYEPGPVPVSLLLTQKPAKDEPEIVEVIEIPQKADISQKISEDKLTAEHLTQHITEVNKLKILKQESQPESKTEKQKTDSPKTQIQEQIKQVPKQEEKIVTNPTPLQIEVENLSVHIEEKKQRRMSQRLLPEQIADSFKENERILPETAIEHPPLRTIEAQKSKSEQQNTLMLSQGPEIQKEQNSNQNLEQKEQIDNKVYLESQIQQHEKLWGQPDLIGKSLIDSQEIGVQVDEMEFSIVSQLAQSHTALNQGQQQTENKKESKVKERQYGAFELELLHMLEPFDWLKQTPVEKDERKTLTVKKVEERLIGVVQKRIIFNIFAQKELIKYNEELKTIDFDGVKIQMGKGFRQQKEELQKMLK</sequence>
<protein>
    <submittedName>
        <fullName evidence="3">Hypothetical_protein</fullName>
    </submittedName>
</protein>
<name>A0AA86Q144_9EUKA</name>
<evidence type="ECO:0000313" key="4">
    <source>
        <dbReference type="Proteomes" id="UP001642409"/>
    </source>
</evidence>
<accession>A0AA86Q144</accession>
<evidence type="ECO:0000256" key="1">
    <source>
        <dbReference type="SAM" id="MobiDB-lite"/>
    </source>
</evidence>
<organism evidence="2">
    <name type="scientific">Hexamita inflata</name>
    <dbReference type="NCBI Taxonomy" id="28002"/>
    <lineage>
        <taxon>Eukaryota</taxon>
        <taxon>Metamonada</taxon>
        <taxon>Diplomonadida</taxon>
        <taxon>Hexamitidae</taxon>
        <taxon>Hexamitinae</taxon>
        <taxon>Hexamita</taxon>
    </lineage>
</organism>
<dbReference type="EMBL" id="CATOUU010000716">
    <property type="protein sequence ID" value="CAI9943489.1"/>
    <property type="molecule type" value="Genomic_DNA"/>
</dbReference>
<evidence type="ECO:0000313" key="2">
    <source>
        <dbReference type="EMBL" id="CAI9943489.1"/>
    </source>
</evidence>
<gene>
    <name evidence="2" type="ORF">HINF_LOCUS31134</name>
    <name evidence="3" type="ORF">HINF_LOCUS39041</name>
</gene>
<proteinExistence type="predicted"/>
<keyword evidence="4" id="KW-1185">Reference proteome</keyword>
<feature type="region of interest" description="Disordered" evidence="1">
    <location>
        <begin position="241"/>
        <end position="280"/>
    </location>
</feature>
<reference evidence="2" key="1">
    <citation type="submission" date="2023-06" db="EMBL/GenBank/DDBJ databases">
        <authorList>
            <person name="Kurt Z."/>
        </authorList>
    </citation>
    <scope>NUCLEOTIDE SEQUENCE</scope>
</reference>
<dbReference type="EMBL" id="CAXDID020000150">
    <property type="protein sequence ID" value="CAL6041388.1"/>
    <property type="molecule type" value="Genomic_DNA"/>
</dbReference>
<dbReference type="Proteomes" id="UP001642409">
    <property type="component" value="Unassembled WGS sequence"/>
</dbReference>
<feature type="compositionally biased region" description="Basic and acidic residues" evidence="1">
    <location>
        <begin position="241"/>
        <end position="260"/>
    </location>
</feature>
<feature type="region of interest" description="Disordered" evidence="1">
    <location>
        <begin position="103"/>
        <end position="133"/>
    </location>
</feature>